<evidence type="ECO:0000256" key="8">
    <source>
        <dbReference type="ARBA" id="ARBA00045673"/>
    </source>
</evidence>
<comment type="subunit">
    <text evidence="9">Interacts with PCM1. Interacts with TTLL1, TPGS1, TPGS2 and LRRC49; the interactions link CSTPP1 to the complex TPGC. Binds to alpha-tubulin.</text>
</comment>
<keyword evidence="11" id="KW-1185">Reference proteome</keyword>
<comment type="function">
    <text evidence="8">Regulator of the tubulin polyglutamylase complex (TPGC) that controls cytoskeletal organization, nuclear shape, and cilium disassembly by balancing microtubule and actin assembly. Regulates the assembly and stability of the TPGC and thereby modulates polyglutamylation of the microtubule, which antagonizes MAP4 binding.</text>
</comment>
<evidence type="ECO:0000256" key="3">
    <source>
        <dbReference type="ARBA" id="ARBA00022553"/>
    </source>
</evidence>
<dbReference type="PANTHER" id="PTHR34252">
    <property type="entry name" value="UPF0705 PROTEIN C11ORF49"/>
    <property type="match status" value="1"/>
</dbReference>
<proteinExistence type="inferred from homology"/>
<evidence type="ECO:0000256" key="9">
    <source>
        <dbReference type="ARBA" id="ARBA00046566"/>
    </source>
</evidence>
<reference evidence="12" key="1">
    <citation type="submission" date="2025-08" db="UniProtKB">
        <authorList>
            <consortium name="RefSeq"/>
        </authorList>
    </citation>
    <scope>IDENTIFICATION</scope>
    <source>
        <tissue evidence="12">Whole blood</tissue>
    </source>
</reference>
<keyword evidence="5" id="KW-0206">Cytoskeleton</keyword>
<evidence type="ECO:0000256" key="4">
    <source>
        <dbReference type="ARBA" id="ARBA00022701"/>
    </source>
</evidence>
<evidence type="ECO:0000256" key="6">
    <source>
        <dbReference type="ARBA" id="ARBA00033750"/>
    </source>
</evidence>
<organism evidence="11 12">
    <name type="scientific">Panthera pardus</name>
    <name type="common">Leopard</name>
    <name type="synonym">Felis pardus</name>
    <dbReference type="NCBI Taxonomy" id="9691"/>
    <lineage>
        <taxon>Eukaryota</taxon>
        <taxon>Metazoa</taxon>
        <taxon>Chordata</taxon>
        <taxon>Craniata</taxon>
        <taxon>Vertebrata</taxon>
        <taxon>Euteleostomi</taxon>
        <taxon>Mammalia</taxon>
        <taxon>Eutheria</taxon>
        <taxon>Laurasiatheria</taxon>
        <taxon>Carnivora</taxon>
        <taxon>Feliformia</taxon>
        <taxon>Felidae</taxon>
        <taxon>Pantherinae</taxon>
        <taxon>Panthera</taxon>
    </lineage>
</organism>
<keyword evidence="4" id="KW-0493">Microtubule</keyword>
<dbReference type="AlphaFoldDB" id="A0A9W2VAL1"/>
<evidence type="ECO:0000256" key="5">
    <source>
        <dbReference type="ARBA" id="ARBA00023212"/>
    </source>
</evidence>
<dbReference type="GO" id="GO:0005874">
    <property type="term" value="C:microtubule"/>
    <property type="evidence" value="ECO:0007669"/>
    <property type="project" value="UniProtKB-KW"/>
</dbReference>
<dbReference type="CTD" id="79096"/>
<dbReference type="InterPro" id="IPR038968">
    <property type="entry name" value="CSTPP1"/>
</dbReference>
<dbReference type="Proteomes" id="UP001165780">
    <property type="component" value="Unplaced"/>
</dbReference>
<gene>
    <name evidence="12" type="primary">CSTPP1</name>
</gene>
<name>A0A9W2VAL1_PANPR</name>
<evidence type="ECO:0000313" key="12">
    <source>
        <dbReference type="RefSeq" id="XP_053755737.1"/>
    </source>
</evidence>
<keyword evidence="2" id="KW-0963">Cytoplasm</keyword>
<comment type="subcellular location">
    <subcellularLocation>
        <location evidence="1">Cytoplasm</location>
        <location evidence="1">Cytoskeleton</location>
        <location evidence="1">Microtubule organizing center</location>
        <location evidence="1">Centrosome</location>
        <location evidence="1">Centriolar satellite</location>
    </subcellularLocation>
</comment>
<sequence length="391" mass="42763">MREYHCLLQLLCPDFPLELTQKAARIVLMDDAMDCLMSFSDFLFAFQIQFYYSEFLESVAAIYQDLLAGKNPNTVIVPTSSSGQHRQRPTLGEASMLEGVEASLFYQCLENLCDRHKYSCPPPALVKEVLSNVQRLTFYGFLVALSKHHGINQALGALPDKGDLMHDPAMDEELERLVVRSRLHRTSRQHRAKEPGAFGFQRRQAGGPGESALSFSTDALPISVGAQRVRPGACAGQGGKDPERTLLDSDQQWPWALSRLYLTPLCFNTNSPERKSSPFAGGGGGGGREEWSVLLGSPAPNPQGAGWAQTVSTAGEDGTKDDTVHGLVARGQGVQLCRCLKLSVVGCCPGPPKTRMTQKKVEPQEPVSVPHVLCFLGQHYAHSIQSRAQGR</sequence>
<evidence type="ECO:0000256" key="7">
    <source>
        <dbReference type="ARBA" id="ARBA00033769"/>
    </source>
</evidence>
<feature type="region of interest" description="Disordered" evidence="10">
    <location>
        <begin position="185"/>
        <end position="211"/>
    </location>
</feature>
<dbReference type="GeneID" id="109245113"/>
<comment type="similarity">
    <text evidence="6">Belongs to the CSTPP1 family.</text>
</comment>
<dbReference type="RefSeq" id="XP_053755737.1">
    <property type="nucleotide sequence ID" value="XM_053899762.1"/>
</dbReference>
<keyword evidence="3" id="KW-0597">Phosphoprotein</keyword>
<feature type="region of interest" description="Disordered" evidence="10">
    <location>
        <begin position="272"/>
        <end position="319"/>
    </location>
</feature>
<dbReference type="PANTHER" id="PTHR34252:SF1">
    <property type="entry name" value="CENTRIOLAR SATELLITE-ASSOCIATED TUBULIN POLYGLUTAMYLASE COMPLEX REGULATOR 1"/>
    <property type="match status" value="1"/>
</dbReference>
<evidence type="ECO:0000256" key="10">
    <source>
        <dbReference type="SAM" id="MobiDB-lite"/>
    </source>
</evidence>
<evidence type="ECO:0000256" key="2">
    <source>
        <dbReference type="ARBA" id="ARBA00022490"/>
    </source>
</evidence>
<protein>
    <recommendedName>
        <fullName evidence="7">Centriolar satellite-associated tubulin polyglutamylase complex regulator 1</fullName>
    </recommendedName>
</protein>
<accession>A0A9W2VAL1</accession>
<dbReference type="GO" id="GO:0034451">
    <property type="term" value="C:centriolar satellite"/>
    <property type="evidence" value="ECO:0007669"/>
    <property type="project" value="UniProtKB-SubCell"/>
</dbReference>
<evidence type="ECO:0000256" key="1">
    <source>
        <dbReference type="ARBA" id="ARBA00004607"/>
    </source>
</evidence>
<evidence type="ECO:0000313" key="11">
    <source>
        <dbReference type="Proteomes" id="UP001165780"/>
    </source>
</evidence>